<sequence>MHEIKITDAEDDSLYADNFFQSDFDFPILNQIKPQLQFFSVKTDLKFKKKHILNKNANDGPPINMKYQEIFEDDPLKLLIRRIELRFSKMLADNNQNMTDTALKLKLELLDQEEYREMKKKIRDEDYESNSTLLQPLPLLLESSKGAY</sequence>
<reference evidence="1 2" key="1">
    <citation type="submission" date="2024-04" db="EMBL/GenBank/DDBJ databases">
        <title>Tritrichomonas musculus Genome.</title>
        <authorList>
            <person name="Alves-Ferreira E."/>
            <person name="Grigg M."/>
            <person name="Lorenzi H."/>
            <person name="Galac M."/>
        </authorList>
    </citation>
    <scope>NUCLEOTIDE SEQUENCE [LARGE SCALE GENOMIC DNA]</scope>
    <source>
        <strain evidence="1 2">EAF2021</strain>
    </source>
</reference>
<comment type="caution">
    <text evidence="1">The sequence shown here is derived from an EMBL/GenBank/DDBJ whole genome shotgun (WGS) entry which is preliminary data.</text>
</comment>
<gene>
    <name evidence="1" type="ORF">M9Y10_045735</name>
</gene>
<organism evidence="1 2">
    <name type="scientific">Tritrichomonas musculus</name>
    <dbReference type="NCBI Taxonomy" id="1915356"/>
    <lineage>
        <taxon>Eukaryota</taxon>
        <taxon>Metamonada</taxon>
        <taxon>Parabasalia</taxon>
        <taxon>Tritrichomonadida</taxon>
        <taxon>Tritrichomonadidae</taxon>
        <taxon>Tritrichomonas</taxon>
    </lineage>
</organism>
<dbReference type="EMBL" id="JAPFFF010000009">
    <property type="protein sequence ID" value="KAK8883087.1"/>
    <property type="molecule type" value="Genomic_DNA"/>
</dbReference>
<name>A0ABR2JW29_9EUKA</name>
<dbReference type="Proteomes" id="UP001470230">
    <property type="component" value="Unassembled WGS sequence"/>
</dbReference>
<evidence type="ECO:0000313" key="2">
    <source>
        <dbReference type="Proteomes" id="UP001470230"/>
    </source>
</evidence>
<evidence type="ECO:0000313" key="1">
    <source>
        <dbReference type="EMBL" id="KAK8883087.1"/>
    </source>
</evidence>
<accession>A0ABR2JW29</accession>
<keyword evidence="2" id="KW-1185">Reference proteome</keyword>
<protein>
    <submittedName>
        <fullName evidence="1">Uncharacterized protein</fullName>
    </submittedName>
</protein>
<proteinExistence type="predicted"/>